<dbReference type="InterPro" id="IPR002575">
    <property type="entry name" value="Aminoglycoside_PTrfase"/>
</dbReference>
<dbReference type="PANTHER" id="PTHR36091:SF1">
    <property type="entry name" value="ALTERED INHERITANCE OF MITOCHONDRIA PROTEIN 9, MITOCHONDRIAL"/>
    <property type="match status" value="1"/>
</dbReference>
<proteinExistence type="inferred from homology"/>
<reference evidence="9" key="1">
    <citation type="submission" date="2020-06" db="EMBL/GenBank/DDBJ databases">
        <title>A chromosome-scale genome assembly of Talaromyces rugulosus W13939.</title>
        <authorList>
            <person name="Wang B."/>
            <person name="Guo L."/>
            <person name="Ye K."/>
            <person name="Wang L."/>
        </authorList>
    </citation>
    <scope>NUCLEOTIDE SEQUENCE [LARGE SCALE GENOMIC DNA]</scope>
    <source>
        <strain evidence="9">W13939</strain>
    </source>
</reference>
<protein>
    <recommendedName>
        <fullName evidence="3">Altered inheritance of mitochondria protein 9, mitochondrial</fullName>
    </recommendedName>
    <alternativeName>
        <fullName evidence="6">Found in mitochondrial proteome protein 29</fullName>
    </alternativeName>
</protein>
<evidence type="ECO:0000256" key="1">
    <source>
        <dbReference type="ARBA" id="ARBA00004173"/>
    </source>
</evidence>
<dbReference type="OrthoDB" id="2968323at2759"/>
<dbReference type="EMBL" id="CP055903">
    <property type="protein sequence ID" value="QKX64327.1"/>
    <property type="molecule type" value="Genomic_DNA"/>
</dbReference>
<comment type="subcellular location">
    <subcellularLocation>
        <location evidence="1">Mitochondrion</location>
    </subcellularLocation>
</comment>
<sequence length="502" mass="57348">MMMANIVGNPHDFFSYTSGRWVWDEEEQLKERYRKFDILELQKVAIESACAGSCVRMEKLGEGSYNKTFRLVMASGKVVVARIPNPNAGPAFLTTASEVATMDFLRNTLHLPVPKVLAWNSSVDSTNLVGSEYIIMEYAPGKNLADIWTDMDLEHKIQTMEDVVSIQQKLLSVRFSADAPSGSRPAIVEGDKLSRELKTDITNRFSIGPVVDTAFWSKTRGNMEIDRGPWISTADYIQALAFREIAWIQKYATPRSLDDPFFVSHSQNTPAEHISLLQIYLSVAPYLLPREEDLVGSFLWHTDLRTPNIFVNDKGNITSIIDWQSIWAGPLFLEGRHPHFLDYNGDMILELPKDFKQLDGNTQTSVKDQVTNSILLYLYEKYTAERCPVLSRVFRYPNGMTMTDPIRFVGNTWEGDILPLRESLIRLQKKWDSLEYSVKCPLNFTPEEIRKHYEDGEGWNKVQDFWDSLSGIMGRDGWTSHATYDKANSIYSQILAKDRSSF</sequence>
<evidence type="ECO:0000256" key="3">
    <source>
        <dbReference type="ARBA" id="ARBA00016197"/>
    </source>
</evidence>
<evidence type="ECO:0000256" key="6">
    <source>
        <dbReference type="ARBA" id="ARBA00031849"/>
    </source>
</evidence>
<dbReference type="InterPro" id="IPR051035">
    <property type="entry name" value="Mito_inheritance_9"/>
</dbReference>
<dbReference type="InterPro" id="IPR011009">
    <property type="entry name" value="Kinase-like_dom_sf"/>
</dbReference>
<evidence type="ECO:0000256" key="2">
    <source>
        <dbReference type="ARBA" id="ARBA00005543"/>
    </source>
</evidence>
<dbReference type="KEGG" id="trg:TRUGW13939_11501"/>
<gene>
    <name evidence="8" type="ORF">TRUGW13939_11501</name>
</gene>
<feature type="domain" description="Aminoglycoside phosphotransferase" evidence="7">
    <location>
        <begin position="58"/>
        <end position="329"/>
    </location>
</feature>
<evidence type="ECO:0000256" key="5">
    <source>
        <dbReference type="ARBA" id="ARBA00023128"/>
    </source>
</evidence>
<dbReference type="SUPFAM" id="SSF56112">
    <property type="entry name" value="Protein kinase-like (PK-like)"/>
    <property type="match status" value="1"/>
</dbReference>
<dbReference type="Pfam" id="PF01636">
    <property type="entry name" value="APH"/>
    <property type="match status" value="1"/>
</dbReference>
<dbReference type="RefSeq" id="XP_035350501.1">
    <property type="nucleotide sequence ID" value="XM_035494608.1"/>
</dbReference>
<keyword evidence="9" id="KW-1185">Reference proteome</keyword>
<name>A0A7H8RDZ7_TALRU</name>
<dbReference type="Gene3D" id="3.30.200.20">
    <property type="entry name" value="Phosphorylase Kinase, domain 1"/>
    <property type="match status" value="1"/>
</dbReference>
<evidence type="ECO:0000256" key="4">
    <source>
        <dbReference type="ARBA" id="ARBA00022946"/>
    </source>
</evidence>
<keyword evidence="4" id="KW-0809">Transit peptide</keyword>
<evidence type="ECO:0000259" key="7">
    <source>
        <dbReference type="Pfam" id="PF01636"/>
    </source>
</evidence>
<dbReference type="Proteomes" id="UP000509510">
    <property type="component" value="Chromosome VI"/>
</dbReference>
<keyword evidence="5" id="KW-0496">Mitochondrion</keyword>
<dbReference type="PANTHER" id="PTHR36091">
    <property type="entry name" value="ALTERED INHERITANCE OF MITOCHONDRIA PROTEIN 9, MITOCHONDRIAL"/>
    <property type="match status" value="1"/>
</dbReference>
<dbReference type="GO" id="GO:0005739">
    <property type="term" value="C:mitochondrion"/>
    <property type="evidence" value="ECO:0007669"/>
    <property type="project" value="UniProtKB-SubCell"/>
</dbReference>
<accession>A0A7H8RDZ7</accession>
<dbReference type="GeneID" id="55998979"/>
<evidence type="ECO:0000313" key="8">
    <source>
        <dbReference type="EMBL" id="QKX64327.1"/>
    </source>
</evidence>
<evidence type="ECO:0000313" key="9">
    <source>
        <dbReference type="Proteomes" id="UP000509510"/>
    </source>
</evidence>
<comment type="similarity">
    <text evidence="2">Belongs to the AIM9 family.</text>
</comment>
<organism evidence="8 9">
    <name type="scientific">Talaromyces rugulosus</name>
    <name type="common">Penicillium rugulosum</name>
    <dbReference type="NCBI Taxonomy" id="121627"/>
    <lineage>
        <taxon>Eukaryota</taxon>
        <taxon>Fungi</taxon>
        <taxon>Dikarya</taxon>
        <taxon>Ascomycota</taxon>
        <taxon>Pezizomycotina</taxon>
        <taxon>Eurotiomycetes</taxon>
        <taxon>Eurotiomycetidae</taxon>
        <taxon>Eurotiales</taxon>
        <taxon>Trichocomaceae</taxon>
        <taxon>Talaromyces</taxon>
        <taxon>Talaromyces sect. Islandici</taxon>
    </lineage>
</organism>
<dbReference type="AlphaFoldDB" id="A0A7H8RDZ7"/>